<evidence type="ECO:0000256" key="1">
    <source>
        <dbReference type="ARBA" id="ARBA00023015"/>
    </source>
</evidence>
<evidence type="ECO:0000256" key="2">
    <source>
        <dbReference type="ARBA" id="ARBA00023125"/>
    </source>
</evidence>
<evidence type="ECO:0000259" key="4">
    <source>
        <dbReference type="PROSITE" id="PS50949"/>
    </source>
</evidence>
<dbReference type="GO" id="GO:0003700">
    <property type="term" value="F:DNA-binding transcription factor activity"/>
    <property type="evidence" value="ECO:0007669"/>
    <property type="project" value="InterPro"/>
</dbReference>
<organism evidence="5 6">
    <name type="scientific">Mesorhizobium denitrificans</name>
    <dbReference type="NCBI Taxonomy" id="2294114"/>
    <lineage>
        <taxon>Bacteria</taxon>
        <taxon>Pseudomonadati</taxon>
        <taxon>Pseudomonadota</taxon>
        <taxon>Alphaproteobacteria</taxon>
        <taxon>Hyphomicrobiales</taxon>
        <taxon>Phyllobacteriaceae</taxon>
        <taxon>Mesorhizobium</taxon>
    </lineage>
</organism>
<keyword evidence="2" id="KW-0238">DNA-binding</keyword>
<dbReference type="Gene3D" id="1.10.10.10">
    <property type="entry name" value="Winged helix-like DNA-binding domain superfamily/Winged helix DNA-binding domain"/>
    <property type="match status" value="1"/>
</dbReference>
<keyword evidence="3" id="KW-0804">Transcription</keyword>
<dbReference type="PROSITE" id="PS50949">
    <property type="entry name" value="HTH_GNTR"/>
    <property type="match status" value="1"/>
</dbReference>
<accession>A0A371XI82</accession>
<keyword evidence="6" id="KW-1185">Reference proteome</keyword>
<dbReference type="SUPFAM" id="SSF48008">
    <property type="entry name" value="GntR ligand-binding domain-like"/>
    <property type="match status" value="1"/>
</dbReference>
<dbReference type="PANTHER" id="PTHR43537">
    <property type="entry name" value="TRANSCRIPTIONAL REGULATOR, GNTR FAMILY"/>
    <property type="match status" value="1"/>
</dbReference>
<dbReference type="SMART" id="SM00895">
    <property type="entry name" value="FCD"/>
    <property type="match status" value="1"/>
</dbReference>
<dbReference type="Pfam" id="PF00392">
    <property type="entry name" value="GntR"/>
    <property type="match status" value="1"/>
</dbReference>
<evidence type="ECO:0000313" key="6">
    <source>
        <dbReference type="Proteomes" id="UP000262379"/>
    </source>
</evidence>
<protein>
    <submittedName>
        <fullName evidence="5">GntR family transcriptional regulator</fullName>
    </submittedName>
</protein>
<dbReference type="EMBL" id="QURN01000003">
    <property type="protein sequence ID" value="RFC68923.1"/>
    <property type="molecule type" value="Genomic_DNA"/>
</dbReference>
<dbReference type="InterPro" id="IPR036390">
    <property type="entry name" value="WH_DNA-bd_sf"/>
</dbReference>
<evidence type="ECO:0000313" key="5">
    <source>
        <dbReference type="EMBL" id="RFC68923.1"/>
    </source>
</evidence>
<gene>
    <name evidence="5" type="ORF">DY251_04695</name>
</gene>
<dbReference type="Gene3D" id="1.20.120.530">
    <property type="entry name" value="GntR ligand-binding domain-like"/>
    <property type="match status" value="1"/>
</dbReference>
<dbReference type="SUPFAM" id="SSF46785">
    <property type="entry name" value="Winged helix' DNA-binding domain"/>
    <property type="match status" value="1"/>
</dbReference>
<dbReference type="AlphaFoldDB" id="A0A371XI82"/>
<dbReference type="InterPro" id="IPR011711">
    <property type="entry name" value="GntR_C"/>
</dbReference>
<dbReference type="SMART" id="SM00345">
    <property type="entry name" value="HTH_GNTR"/>
    <property type="match status" value="1"/>
</dbReference>
<comment type="caution">
    <text evidence="5">The sequence shown here is derived from an EMBL/GenBank/DDBJ whole genome shotgun (WGS) entry which is preliminary data.</text>
</comment>
<dbReference type="PANTHER" id="PTHR43537:SF39">
    <property type="entry name" value="HTH-TYPE TRANSCRIPTIONAL REGULATOR MCBR"/>
    <property type="match status" value="1"/>
</dbReference>
<sequence length="245" mass="27682">MEKAQSLDQEPQPVEIDLSRDSLSDRIYAHLRLELMTGLHTPGSRISIRGLAASLNTSATPVREAVFQLVREGALELKPGYQPRVPTLEIPVYLNIRETRVPLERLAGELAAVHITPDEIGALRDHHQGFQAGEANEDWRAALSANQAFHFTIYRASKNDTLVRVIENLWLLAGPFVSSQYPHIRQASSEVHPHLLIIDALERRSPSETGDLLVRDLREGSYRILRHLEEKGTEKKKSKRSARKR</sequence>
<evidence type="ECO:0000256" key="3">
    <source>
        <dbReference type="ARBA" id="ARBA00023163"/>
    </source>
</evidence>
<reference evidence="6" key="1">
    <citation type="submission" date="2018-08" db="EMBL/GenBank/DDBJ databases">
        <authorList>
            <person name="Im W.T."/>
        </authorList>
    </citation>
    <scope>NUCLEOTIDE SEQUENCE [LARGE SCALE GENOMIC DNA]</scope>
    <source>
        <strain evidence="6">LA-28</strain>
    </source>
</reference>
<name>A0A371XI82_9HYPH</name>
<feature type="domain" description="HTH gntR-type" evidence="4">
    <location>
        <begin position="21"/>
        <end position="88"/>
    </location>
</feature>
<keyword evidence="1" id="KW-0805">Transcription regulation</keyword>
<dbReference type="Proteomes" id="UP000262379">
    <property type="component" value="Unassembled WGS sequence"/>
</dbReference>
<proteinExistence type="predicted"/>
<dbReference type="InterPro" id="IPR000524">
    <property type="entry name" value="Tscrpt_reg_HTH_GntR"/>
</dbReference>
<dbReference type="GO" id="GO:0003677">
    <property type="term" value="F:DNA binding"/>
    <property type="evidence" value="ECO:0007669"/>
    <property type="project" value="UniProtKB-KW"/>
</dbReference>
<dbReference type="InterPro" id="IPR036388">
    <property type="entry name" value="WH-like_DNA-bd_sf"/>
</dbReference>
<dbReference type="Pfam" id="PF07729">
    <property type="entry name" value="FCD"/>
    <property type="match status" value="1"/>
</dbReference>
<dbReference type="InterPro" id="IPR008920">
    <property type="entry name" value="TF_FadR/GntR_C"/>
</dbReference>